<dbReference type="InterPro" id="IPR011545">
    <property type="entry name" value="DEAD/DEAH_box_helicase_dom"/>
</dbReference>
<gene>
    <name evidence="18" type="ORF">SAMN02746064_00069</name>
</gene>
<dbReference type="EC" id="5.6.2.4" evidence="13 15"/>
<keyword evidence="9 15" id="KW-0233">DNA recombination</keyword>
<dbReference type="InterPro" id="IPR004609">
    <property type="entry name" value="ATP-dep_DNA_helicase_RecG"/>
</dbReference>
<dbReference type="SMART" id="SM00487">
    <property type="entry name" value="DEXDc"/>
    <property type="match status" value="1"/>
</dbReference>
<dbReference type="NCBIfam" id="TIGR00643">
    <property type="entry name" value="recG"/>
    <property type="match status" value="1"/>
</dbReference>
<dbReference type="SUPFAM" id="SSF50249">
    <property type="entry name" value="Nucleic acid-binding proteins"/>
    <property type="match status" value="1"/>
</dbReference>
<keyword evidence="4 15" id="KW-0227">DNA damage</keyword>
<dbReference type="NCBIfam" id="NF008168">
    <property type="entry name" value="PRK10917.2-2"/>
    <property type="match status" value="1"/>
</dbReference>
<dbReference type="Proteomes" id="UP000184251">
    <property type="component" value="Unassembled WGS sequence"/>
</dbReference>
<keyword evidence="10 15" id="KW-0234">DNA repair</keyword>
<dbReference type="PANTHER" id="PTHR47964:SF1">
    <property type="entry name" value="ATP-DEPENDENT DNA HELICASE HOMOLOG RECG, CHLOROPLASTIC"/>
    <property type="match status" value="1"/>
</dbReference>
<dbReference type="EMBL" id="FQTU01000001">
    <property type="protein sequence ID" value="SHE27383.1"/>
    <property type="molecule type" value="Genomic_DNA"/>
</dbReference>
<keyword evidence="19" id="KW-1185">Reference proteome</keyword>
<evidence type="ECO:0000256" key="7">
    <source>
        <dbReference type="ARBA" id="ARBA00022840"/>
    </source>
</evidence>
<evidence type="ECO:0000256" key="4">
    <source>
        <dbReference type="ARBA" id="ARBA00022763"/>
    </source>
</evidence>
<evidence type="ECO:0000256" key="10">
    <source>
        <dbReference type="ARBA" id="ARBA00023204"/>
    </source>
</evidence>
<sequence>MNRYETIRRIKGIGEKKETLYHRLGIFNINDLLYYYPWDYESREVIDSLDEVIPGDKWVVKGTLMDSGIVKRIRGNLSITRFSCKGEAGVFDVAWFNIPYLKNTLRKNSTYYFYGKIQKKFGRYVLENPEFKHEKEGQNNREILPKYSLTKGLTQKDLRKAVADVLDQKLEVEEYLEDSLLREHDLLGKGDAIYKIHRPKSKDEVIGARRRLVIDELVEIQAGFKYFKSLNKTKIRLNVDREDEGKIEALKSSLPFVLTKGQQEVVGTILDDLKKRKRMNRLIQGDVGSGKTVVAALAQYIFFLKGYQSVIMAPTEILARQHEKTIKAFLEPFGIKVALVVGGMKKNDRKAVLEGLKDGTCHLAIGTHAIIQSDTEFFNLGLVITDEQHRFGVEQRSKLMKKGSSPHVLVMSATPIPRTISHALYGDLDVSTINTMPKGRKAIRTHCIKKSRLKKVYGFILEEIQKKRQAFIVCPEIEQGENENVSASELYKDLIDSVFSETKVALVHGKMRADKKEETMGKFSRGEIDVLVSTTVVEVGIDVPNATVMLIMDADRFGLATLHQLRGRVGRGSYESWCILATDTSNEKSLERLRVLETSNDGFEIAQRDFELRGPGDYFGFKQHGLPEFKLTDLSRDEKEIETAKKILDTLVDNNKTETIEKIIQSFKKKIDNID</sequence>
<dbReference type="NCBIfam" id="NF008165">
    <property type="entry name" value="PRK10917.1-3"/>
    <property type="match status" value="1"/>
</dbReference>
<dbReference type="Pfam" id="PF00270">
    <property type="entry name" value="DEAD"/>
    <property type="match status" value="1"/>
</dbReference>
<evidence type="ECO:0000259" key="17">
    <source>
        <dbReference type="PROSITE" id="PS51194"/>
    </source>
</evidence>
<protein>
    <recommendedName>
        <fullName evidence="2 15">ATP-dependent DNA helicase RecG</fullName>
        <ecNumber evidence="13 15">5.6.2.4</ecNumber>
    </recommendedName>
</protein>
<dbReference type="GO" id="GO:0003677">
    <property type="term" value="F:DNA binding"/>
    <property type="evidence" value="ECO:0007669"/>
    <property type="project" value="UniProtKB-KW"/>
</dbReference>
<evidence type="ECO:0000313" key="18">
    <source>
        <dbReference type="EMBL" id="SHE27383.1"/>
    </source>
</evidence>
<evidence type="ECO:0000313" key="19">
    <source>
        <dbReference type="Proteomes" id="UP000184251"/>
    </source>
</evidence>
<dbReference type="InterPro" id="IPR045562">
    <property type="entry name" value="RecG_dom3_C"/>
</dbReference>
<name>A0A1M4S5A5_9FIRM</name>
<evidence type="ECO:0000256" key="1">
    <source>
        <dbReference type="ARBA" id="ARBA00007504"/>
    </source>
</evidence>
<dbReference type="Pfam" id="PF17191">
    <property type="entry name" value="RecG_wedge"/>
    <property type="match status" value="1"/>
</dbReference>
<dbReference type="InterPro" id="IPR027417">
    <property type="entry name" value="P-loop_NTPase"/>
</dbReference>
<comment type="function">
    <text evidence="15">Plays a critical role in recombination and DNA repair. Helps process Holliday junction intermediates to mature products by catalyzing branch migration. Has replication fork regression activity, unwinds stalled or blocked replication forks to make a HJ that can be resolved. Has a DNA unwinding activity characteristic of a DNA helicase with 3'-5' polarity.</text>
</comment>
<dbReference type="InterPro" id="IPR033454">
    <property type="entry name" value="RecG_wedge"/>
</dbReference>
<dbReference type="InterPro" id="IPR001650">
    <property type="entry name" value="Helicase_C-like"/>
</dbReference>
<dbReference type="SMART" id="SM00490">
    <property type="entry name" value="HELICc"/>
    <property type="match status" value="1"/>
</dbReference>
<comment type="catalytic activity">
    <reaction evidence="12 15">
        <text>Couples ATP hydrolysis with the unwinding of duplex DNA by translocating in the 3'-5' direction.</text>
        <dbReference type="EC" id="5.6.2.4"/>
    </reaction>
</comment>
<accession>A0A1M4S5A5</accession>
<evidence type="ECO:0000256" key="5">
    <source>
        <dbReference type="ARBA" id="ARBA00022801"/>
    </source>
</evidence>
<dbReference type="Gene3D" id="2.40.50.140">
    <property type="entry name" value="Nucleic acid-binding proteins"/>
    <property type="match status" value="1"/>
</dbReference>
<evidence type="ECO:0000256" key="2">
    <source>
        <dbReference type="ARBA" id="ARBA00017846"/>
    </source>
</evidence>
<feature type="domain" description="Helicase ATP-binding" evidence="16">
    <location>
        <begin position="272"/>
        <end position="433"/>
    </location>
</feature>
<dbReference type="PROSITE" id="PS51192">
    <property type="entry name" value="HELICASE_ATP_BIND_1"/>
    <property type="match status" value="1"/>
</dbReference>
<dbReference type="GO" id="GO:0006281">
    <property type="term" value="P:DNA repair"/>
    <property type="evidence" value="ECO:0007669"/>
    <property type="project" value="UniProtKB-UniRule"/>
</dbReference>
<keyword evidence="8" id="KW-0238">DNA-binding</keyword>
<dbReference type="RefSeq" id="WP_073269078.1">
    <property type="nucleotide sequence ID" value="NZ_FQTU01000001.1"/>
</dbReference>
<comment type="catalytic activity">
    <reaction evidence="14 15">
        <text>ATP + H2O = ADP + phosphate + H(+)</text>
        <dbReference type="Rhea" id="RHEA:13065"/>
        <dbReference type="ChEBI" id="CHEBI:15377"/>
        <dbReference type="ChEBI" id="CHEBI:15378"/>
        <dbReference type="ChEBI" id="CHEBI:30616"/>
        <dbReference type="ChEBI" id="CHEBI:43474"/>
        <dbReference type="ChEBI" id="CHEBI:456216"/>
        <dbReference type="EC" id="5.6.2.4"/>
    </reaction>
</comment>
<organism evidence="18 19">
    <name type="scientific">Alkalibacter saccharofermentans DSM 14828</name>
    <dbReference type="NCBI Taxonomy" id="1120975"/>
    <lineage>
        <taxon>Bacteria</taxon>
        <taxon>Bacillati</taxon>
        <taxon>Bacillota</taxon>
        <taxon>Clostridia</taxon>
        <taxon>Eubacteriales</taxon>
        <taxon>Eubacteriaceae</taxon>
        <taxon>Alkalibacter</taxon>
    </lineage>
</organism>
<reference evidence="18 19" key="1">
    <citation type="submission" date="2016-11" db="EMBL/GenBank/DDBJ databases">
        <authorList>
            <person name="Jaros S."/>
            <person name="Januszkiewicz K."/>
            <person name="Wedrychowicz H."/>
        </authorList>
    </citation>
    <scope>NUCLEOTIDE SEQUENCE [LARGE SCALE GENOMIC DNA]</scope>
    <source>
        <strain evidence="18 19">DSM 14828</strain>
    </source>
</reference>
<evidence type="ECO:0000256" key="8">
    <source>
        <dbReference type="ARBA" id="ARBA00023125"/>
    </source>
</evidence>
<dbReference type="GO" id="GO:0043138">
    <property type="term" value="F:3'-5' DNA helicase activity"/>
    <property type="evidence" value="ECO:0007669"/>
    <property type="project" value="UniProtKB-EC"/>
</dbReference>
<evidence type="ECO:0000256" key="15">
    <source>
        <dbReference type="RuleBase" id="RU363016"/>
    </source>
</evidence>
<dbReference type="InterPro" id="IPR012340">
    <property type="entry name" value="NA-bd_OB-fold"/>
</dbReference>
<dbReference type="OrthoDB" id="9804325at2"/>
<feature type="domain" description="Helicase C-terminal" evidence="17">
    <location>
        <begin position="452"/>
        <end position="611"/>
    </location>
</feature>
<dbReference type="PANTHER" id="PTHR47964">
    <property type="entry name" value="ATP-DEPENDENT DNA HELICASE HOMOLOG RECG, CHLOROPLASTIC"/>
    <property type="match status" value="1"/>
</dbReference>
<comment type="similarity">
    <text evidence="1 15">Belongs to the helicase family. RecG subfamily.</text>
</comment>
<dbReference type="InterPro" id="IPR014001">
    <property type="entry name" value="Helicase_ATP-bd"/>
</dbReference>
<evidence type="ECO:0000256" key="9">
    <source>
        <dbReference type="ARBA" id="ARBA00023172"/>
    </source>
</evidence>
<dbReference type="STRING" id="1120975.SAMN02746064_00069"/>
<dbReference type="Pfam" id="PF19833">
    <property type="entry name" value="RecG_dom3_C"/>
    <property type="match status" value="1"/>
</dbReference>
<keyword evidence="6 15" id="KW-0347">Helicase</keyword>
<keyword evidence="11" id="KW-0413">Isomerase</keyword>
<dbReference type="CDD" id="cd17992">
    <property type="entry name" value="DEXHc_RecG"/>
    <property type="match status" value="1"/>
</dbReference>
<evidence type="ECO:0000256" key="12">
    <source>
        <dbReference type="ARBA" id="ARBA00034617"/>
    </source>
</evidence>
<evidence type="ECO:0000259" key="16">
    <source>
        <dbReference type="PROSITE" id="PS51192"/>
    </source>
</evidence>
<evidence type="ECO:0000256" key="3">
    <source>
        <dbReference type="ARBA" id="ARBA00022741"/>
    </source>
</evidence>
<dbReference type="GO" id="GO:0006310">
    <property type="term" value="P:DNA recombination"/>
    <property type="evidence" value="ECO:0007669"/>
    <property type="project" value="UniProtKB-UniRule"/>
</dbReference>
<evidence type="ECO:0000256" key="6">
    <source>
        <dbReference type="ARBA" id="ARBA00022806"/>
    </source>
</evidence>
<keyword evidence="3 15" id="KW-0547">Nucleotide-binding</keyword>
<dbReference type="CDD" id="cd04488">
    <property type="entry name" value="RecG_wedge_OBF"/>
    <property type="match status" value="1"/>
</dbReference>
<keyword evidence="5 15" id="KW-0378">Hydrolase</keyword>
<keyword evidence="7 15" id="KW-0067">ATP-binding</keyword>
<evidence type="ECO:0000256" key="11">
    <source>
        <dbReference type="ARBA" id="ARBA00023235"/>
    </source>
</evidence>
<dbReference type="SUPFAM" id="SSF52540">
    <property type="entry name" value="P-loop containing nucleoside triphosphate hydrolases"/>
    <property type="match status" value="2"/>
</dbReference>
<dbReference type="InterPro" id="IPR047112">
    <property type="entry name" value="RecG/Mfd"/>
</dbReference>
<evidence type="ECO:0000256" key="14">
    <source>
        <dbReference type="ARBA" id="ARBA00048988"/>
    </source>
</evidence>
<dbReference type="PROSITE" id="PS51194">
    <property type="entry name" value="HELICASE_CTER"/>
    <property type="match status" value="1"/>
</dbReference>
<evidence type="ECO:0000256" key="13">
    <source>
        <dbReference type="ARBA" id="ARBA00034808"/>
    </source>
</evidence>
<dbReference type="Pfam" id="PF00271">
    <property type="entry name" value="Helicase_C"/>
    <property type="match status" value="1"/>
</dbReference>
<dbReference type="AlphaFoldDB" id="A0A1M4S5A5"/>
<dbReference type="GO" id="GO:0016887">
    <property type="term" value="F:ATP hydrolysis activity"/>
    <property type="evidence" value="ECO:0007669"/>
    <property type="project" value="RHEA"/>
</dbReference>
<dbReference type="GO" id="GO:0005524">
    <property type="term" value="F:ATP binding"/>
    <property type="evidence" value="ECO:0007669"/>
    <property type="project" value="UniProtKB-KW"/>
</dbReference>
<proteinExistence type="inferred from homology"/>
<dbReference type="Gene3D" id="3.40.50.300">
    <property type="entry name" value="P-loop containing nucleotide triphosphate hydrolases"/>
    <property type="match status" value="2"/>
</dbReference>